<protein>
    <submittedName>
        <fullName evidence="1">Sporulation histidine kinase inhibitor Sda</fullName>
    </submittedName>
</protein>
<dbReference type="Gene3D" id="1.10.287.1100">
    <property type="entry name" value="Sporulation inhibitor A"/>
    <property type="match status" value="1"/>
</dbReference>
<dbReference type="InterPro" id="IPR036916">
    <property type="entry name" value="Sda_sf"/>
</dbReference>
<dbReference type="RefSeq" id="WP_280615984.1">
    <property type="nucleotide sequence ID" value="NZ_JAROYP010000002.1"/>
</dbReference>
<evidence type="ECO:0000313" key="2">
    <source>
        <dbReference type="Proteomes" id="UP001159179"/>
    </source>
</evidence>
<dbReference type="Pfam" id="PF08970">
    <property type="entry name" value="Sda"/>
    <property type="match status" value="1"/>
</dbReference>
<dbReference type="SUPFAM" id="SSF100985">
    <property type="entry name" value="Sporulation inhibitor Sda"/>
    <property type="match status" value="1"/>
</dbReference>
<dbReference type="GO" id="GO:0004860">
    <property type="term" value="F:protein kinase inhibitor activity"/>
    <property type="evidence" value="ECO:0007669"/>
    <property type="project" value="UniProtKB-KW"/>
</dbReference>
<name>A0AAW6SQ31_9BACI</name>
<dbReference type="InterPro" id="IPR015064">
    <property type="entry name" value="Sda"/>
</dbReference>
<dbReference type="Proteomes" id="UP001159179">
    <property type="component" value="Unassembled WGS sequence"/>
</dbReference>
<reference evidence="1" key="1">
    <citation type="submission" date="2023-03" db="EMBL/GenBank/DDBJ databases">
        <title>Bacterial isolates from washroom surfaces on a university campus.</title>
        <authorList>
            <person name="Holman D.B."/>
            <person name="Gzyl K.E."/>
            <person name="Taheri A.E."/>
        </authorList>
    </citation>
    <scope>NUCLEOTIDE SEQUENCE</scope>
    <source>
        <strain evidence="1">RD03</strain>
    </source>
</reference>
<keyword evidence="1" id="KW-0649">Protein kinase inhibitor</keyword>
<gene>
    <name evidence="1" type="primary">sda</name>
    <name evidence="1" type="ORF">P5X88_05175</name>
</gene>
<proteinExistence type="predicted"/>
<dbReference type="EMBL" id="JAROYP010000002">
    <property type="protein sequence ID" value="MDH5160318.1"/>
    <property type="molecule type" value="Genomic_DNA"/>
</dbReference>
<organism evidence="1 2">
    <name type="scientific">Heyndrickxia oleronia</name>
    <dbReference type="NCBI Taxonomy" id="38875"/>
    <lineage>
        <taxon>Bacteria</taxon>
        <taxon>Bacillati</taxon>
        <taxon>Bacillota</taxon>
        <taxon>Bacilli</taxon>
        <taxon>Bacillales</taxon>
        <taxon>Bacillaceae</taxon>
        <taxon>Heyndrickxia</taxon>
    </lineage>
</organism>
<dbReference type="AlphaFoldDB" id="A0AAW6SQ31"/>
<comment type="caution">
    <text evidence="1">The sequence shown here is derived from an EMBL/GenBank/DDBJ whole genome shotgun (WGS) entry which is preliminary data.</text>
</comment>
<evidence type="ECO:0000313" key="1">
    <source>
        <dbReference type="EMBL" id="MDH5160318.1"/>
    </source>
</evidence>
<accession>A0AAW6SQ31</accession>
<sequence length="46" mass="5336">MRNLESLLKLSNQGLLEAYNTACKLKLSLEFINLLKEELIKRSIPF</sequence>